<sequence length="91" mass="10003">MAGQPEQEATTSPHTPPMRTEDSILTACIFRPDDDSQEWLGVITKASSKESRASTEIHLVNILPGHSPAETGRENALVVISDIEGEWRRCC</sequence>
<evidence type="ECO:0000313" key="3">
    <source>
        <dbReference type="Proteomes" id="UP000076722"/>
    </source>
</evidence>
<reference evidence="2 3" key="1">
    <citation type="journal article" date="2016" name="Mol. Biol. Evol.">
        <title>Comparative Genomics of Early-Diverging Mushroom-Forming Fungi Provides Insights into the Origins of Lignocellulose Decay Capabilities.</title>
        <authorList>
            <person name="Nagy L.G."/>
            <person name="Riley R."/>
            <person name="Tritt A."/>
            <person name="Adam C."/>
            <person name="Daum C."/>
            <person name="Floudas D."/>
            <person name="Sun H."/>
            <person name="Yadav J.S."/>
            <person name="Pangilinan J."/>
            <person name="Larsson K.H."/>
            <person name="Matsuura K."/>
            <person name="Barry K."/>
            <person name="Labutti K."/>
            <person name="Kuo R."/>
            <person name="Ohm R.A."/>
            <person name="Bhattacharya S.S."/>
            <person name="Shirouzu T."/>
            <person name="Yoshinaga Y."/>
            <person name="Martin F.M."/>
            <person name="Grigoriev I.V."/>
            <person name="Hibbett D.S."/>
        </authorList>
    </citation>
    <scope>NUCLEOTIDE SEQUENCE [LARGE SCALE GENOMIC DNA]</scope>
    <source>
        <strain evidence="2 3">HHB9708</strain>
    </source>
</reference>
<feature type="region of interest" description="Disordered" evidence="1">
    <location>
        <begin position="1"/>
        <end position="23"/>
    </location>
</feature>
<keyword evidence="3" id="KW-1185">Reference proteome</keyword>
<organism evidence="2 3">
    <name type="scientific">Sistotremastrum niveocremeum HHB9708</name>
    <dbReference type="NCBI Taxonomy" id="1314777"/>
    <lineage>
        <taxon>Eukaryota</taxon>
        <taxon>Fungi</taxon>
        <taxon>Dikarya</taxon>
        <taxon>Basidiomycota</taxon>
        <taxon>Agaricomycotina</taxon>
        <taxon>Agaricomycetes</taxon>
        <taxon>Sistotremastrales</taxon>
        <taxon>Sistotremastraceae</taxon>
        <taxon>Sertulicium</taxon>
        <taxon>Sertulicium niveocremeum</taxon>
    </lineage>
</organism>
<dbReference type="EMBL" id="KV419409">
    <property type="protein sequence ID" value="KZS92692.1"/>
    <property type="molecule type" value="Genomic_DNA"/>
</dbReference>
<proteinExistence type="predicted"/>
<dbReference type="Proteomes" id="UP000076722">
    <property type="component" value="Unassembled WGS sequence"/>
</dbReference>
<evidence type="ECO:0000313" key="2">
    <source>
        <dbReference type="EMBL" id="KZS92692.1"/>
    </source>
</evidence>
<accession>A0A164TWC2</accession>
<protein>
    <submittedName>
        <fullName evidence="2">Uncharacterized protein</fullName>
    </submittedName>
</protein>
<gene>
    <name evidence="2" type="ORF">SISNIDRAFT_455287</name>
</gene>
<dbReference type="AlphaFoldDB" id="A0A164TWC2"/>
<evidence type="ECO:0000256" key="1">
    <source>
        <dbReference type="SAM" id="MobiDB-lite"/>
    </source>
</evidence>
<name>A0A164TWC2_9AGAM</name>